<dbReference type="RefSeq" id="WP_011968957.1">
    <property type="nucleotide sequence ID" value="NZ_CP073279.1"/>
</dbReference>
<keyword evidence="1" id="KW-1133">Transmembrane helix</keyword>
<organism evidence="2 3">
    <name type="scientific">Clostridium beijerinckii</name>
    <name type="common">Clostridium MP</name>
    <dbReference type="NCBI Taxonomy" id="1520"/>
    <lineage>
        <taxon>Bacteria</taxon>
        <taxon>Bacillati</taxon>
        <taxon>Bacillota</taxon>
        <taxon>Clostridia</taxon>
        <taxon>Eubacteriales</taxon>
        <taxon>Clostridiaceae</taxon>
        <taxon>Clostridium</taxon>
    </lineage>
</organism>
<evidence type="ECO:0000256" key="1">
    <source>
        <dbReference type="SAM" id="Phobius"/>
    </source>
</evidence>
<sequence length="230" mass="27019">MFRKKEKSEVDNLTEMISKFVLTLSGVALLILFGFRIGPYGEQLKINDMLGYTASFGGAILSSMTSLIILYVTFKQTRKIQEENQRQTFISNTNEKIKDHREILEKVNDNLKSIKTIRFNCMADSQKALNYTTNYEKIYQEFIGISDMYLSEDIVEKSHWILNYYNDAFARRTDILKKVASNIHYDYANELKDFIYLVDQIILGLEQFSNMLHNNIQNLYNEKYNKLDFN</sequence>
<evidence type="ECO:0008006" key="4">
    <source>
        <dbReference type="Google" id="ProtNLM"/>
    </source>
</evidence>
<feature type="transmembrane region" description="Helical" evidence="1">
    <location>
        <begin position="20"/>
        <end position="38"/>
    </location>
</feature>
<dbReference type="AlphaFoldDB" id="A0AAE2UYK3"/>
<keyword evidence="1" id="KW-0812">Transmembrane</keyword>
<gene>
    <name evidence="2" type="ORF">IS491_26940</name>
</gene>
<proteinExistence type="predicted"/>
<dbReference type="EMBL" id="JADOEF010000004">
    <property type="protein sequence ID" value="MBF7812229.1"/>
    <property type="molecule type" value="Genomic_DNA"/>
</dbReference>
<dbReference type="Proteomes" id="UP000631418">
    <property type="component" value="Unassembled WGS sequence"/>
</dbReference>
<keyword evidence="1" id="KW-0472">Membrane</keyword>
<comment type="caution">
    <text evidence="2">The sequence shown here is derived from an EMBL/GenBank/DDBJ whole genome shotgun (WGS) entry which is preliminary data.</text>
</comment>
<name>A0AAE2UYK3_CLOBE</name>
<evidence type="ECO:0000313" key="3">
    <source>
        <dbReference type="Proteomes" id="UP000631418"/>
    </source>
</evidence>
<protein>
    <recommendedName>
        <fullName evidence="4">Phage abortive infection protein</fullName>
    </recommendedName>
</protein>
<reference evidence="2" key="1">
    <citation type="submission" date="2020-11" db="EMBL/GenBank/DDBJ databases">
        <authorList>
            <person name="Thieme N."/>
            <person name="Liebl W."/>
            <person name="Zverlov V."/>
        </authorList>
    </citation>
    <scope>NUCLEOTIDE SEQUENCE</scope>
    <source>
        <strain evidence="2">NT08</strain>
    </source>
</reference>
<evidence type="ECO:0000313" key="2">
    <source>
        <dbReference type="EMBL" id="MBF7812229.1"/>
    </source>
</evidence>
<accession>A0AAE2UYK3</accession>
<feature type="transmembrane region" description="Helical" evidence="1">
    <location>
        <begin position="50"/>
        <end position="74"/>
    </location>
</feature>